<dbReference type="OrthoDB" id="2336178at2759"/>
<evidence type="ECO:0000313" key="2">
    <source>
        <dbReference type="Proteomes" id="UP000789405"/>
    </source>
</evidence>
<comment type="caution">
    <text evidence="1">The sequence shown here is derived from an EMBL/GenBank/DDBJ whole genome shotgun (WGS) entry which is preliminary data.</text>
</comment>
<protein>
    <submittedName>
        <fullName evidence="1">6271_t:CDS:1</fullName>
    </submittedName>
</protein>
<evidence type="ECO:0000313" key="1">
    <source>
        <dbReference type="EMBL" id="CAG8459432.1"/>
    </source>
</evidence>
<proteinExistence type="predicted"/>
<organism evidence="1 2">
    <name type="scientific">Dentiscutata erythropus</name>
    <dbReference type="NCBI Taxonomy" id="1348616"/>
    <lineage>
        <taxon>Eukaryota</taxon>
        <taxon>Fungi</taxon>
        <taxon>Fungi incertae sedis</taxon>
        <taxon>Mucoromycota</taxon>
        <taxon>Glomeromycotina</taxon>
        <taxon>Glomeromycetes</taxon>
        <taxon>Diversisporales</taxon>
        <taxon>Gigasporaceae</taxon>
        <taxon>Dentiscutata</taxon>
    </lineage>
</organism>
<dbReference type="EMBL" id="CAJVPY010000232">
    <property type="protein sequence ID" value="CAG8459432.1"/>
    <property type="molecule type" value="Genomic_DNA"/>
</dbReference>
<gene>
    <name evidence="1" type="ORF">DERYTH_LOCUS933</name>
</gene>
<dbReference type="AlphaFoldDB" id="A0A9N8YXR4"/>
<accession>A0A9N8YXR4</accession>
<keyword evidence="2" id="KW-1185">Reference proteome</keyword>
<dbReference type="Proteomes" id="UP000789405">
    <property type="component" value="Unassembled WGS sequence"/>
</dbReference>
<reference evidence="1" key="1">
    <citation type="submission" date="2021-06" db="EMBL/GenBank/DDBJ databases">
        <authorList>
            <person name="Kallberg Y."/>
            <person name="Tangrot J."/>
            <person name="Rosling A."/>
        </authorList>
    </citation>
    <scope>NUCLEOTIDE SEQUENCE</scope>
    <source>
        <strain evidence="1">MA453B</strain>
    </source>
</reference>
<name>A0A9N8YXR4_9GLOM</name>
<sequence>MKITLFDSSKWTQISNIANISIDNLPFLGGSANDKVFFATEASYGTSACVFIDSYDTTLNKRETNISFTGKPSKYFIFSVWTSNGSTGKSYSIQDISRCCRYF</sequence>